<reference evidence="3 4" key="1">
    <citation type="journal article" date="2015" name="J. Virol.">
        <title>Genomic Analysis, Phenotype, and Virulence of the Historical Brazilian Smallpox Vaccine Strain IOC: Implications for the Origins and Evolutionary Relationships of Vaccinia Virus.</title>
        <authorList>
            <person name="Medaglia M.L."/>
            <person name="Moussatche N."/>
            <person name="Nitsche A."/>
            <person name="Dabrowski P.W."/>
            <person name="Li Y."/>
            <person name="Damon I.K."/>
            <person name="Lucas C.G."/>
            <person name="Arruda L.B."/>
            <person name="Damaso C.R."/>
        </authorList>
    </citation>
    <scope>NUCLEOTIDE SEQUENCE [LARGE SCALE GENOMIC DNA]</scope>
    <source>
        <strain evidence="2">IOC</strain>
    </source>
</reference>
<sequence length="34" mass="4133">MSTRNIEYYDMFTKDETHKSLPSFLSNCEKQFLQ</sequence>
<proteinExistence type="predicted"/>
<organism evidence="2 4">
    <name type="scientific">Vaccinia virus</name>
    <name type="common">VACV</name>
    <name type="synonym">Orthopoxvirus vaccinia</name>
    <dbReference type="NCBI Taxonomy" id="10245"/>
    <lineage>
        <taxon>Viruses</taxon>
        <taxon>Varidnaviria</taxon>
        <taxon>Bamfordvirae</taxon>
        <taxon>Nucleocytoviricota</taxon>
        <taxon>Pokkesviricetes</taxon>
        <taxon>Chitovirales</taxon>
        <taxon>Poxviridae</taxon>
        <taxon>Chordopoxvirinae</taxon>
        <taxon>Orthopoxvirus</taxon>
    </lineage>
</organism>
<dbReference type="Proteomes" id="UP000181484">
    <property type="component" value="Segment"/>
</dbReference>
<dbReference type="Proteomes" id="UP000097422">
    <property type="component" value="Genome"/>
</dbReference>
<gene>
    <name evidence="1" type="ORF">VACV_IOC_B141_044</name>
    <name evidence="2" type="ORF">VACV_IOC_B388_044</name>
</gene>
<evidence type="ECO:0000313" key="4">
    <source>
        <dbReference type="Proteomes" id="UP000181484"/>
    </source>
</evidence>
<dbReference type="EMBL" id="KT184691">
    <property type="protein sequence ID" value="ALF05266.1"/>
    <property type="molecule type" value="Genomic_DNA"/>
</dbReference>
<reference evidence="2" key="2">
    <citation type="submission" date="2015-06" db="EMBL/GenBank/DDBJ databases">
        <authorList>
            <person name="Hoefler B.C."/>
            <person name="Straight P.D."/>
        </authorList>
    </citation>
    <scope>NUCLEOTIDE SEQUENCE</scope>
    <source>
        <strain evidence="2">IOC</strain>
    </source>
</reference>
<evidence type="ECO:0000313" key="2">
    <source>
        <dbReference type="EMBL" id="ALF05266.1"/>
    </source>
</evidence>
<evidence type="ECO:0000313" key="1">
    <source>
        <dbReference type="EMBL" id="ALF05015.1"/>
    </source>
</evidence>
<name>A0A0M4RH28_VACCV</name>
<protein>
    <submittedName>
        <fullName evidence="2">Truncated POZ/BTB kelch domain protein</fullName>
    </submittedName>
</protein>
<dbReference type="EMBL" id="KT184690">
    <property type="protein sequence ID" value="ALF05015.1"/>
    <property type="molecule type" value="Genomic_DNA"/>
</dbReference>
<evidence type="ECO:0000313" key="3">
    <source>
        <dbReference type="Proteomes" id="UP000097422"/>
    </source>
</evidence>
<accession>A0A0M4RH28</accession>